<name>A0A2G8RHT4_9RHOB</name>
<proteinExistence type="predicted"/>
<dbReference type="EMBL" id="AWWI01000047">
    <property type="protein sequence ID" value="PIL21144.1"/>
    <property type="molecule type" value="Genomic_DNA"/>
</dbReference>
<evidence type="ECO:0000313" key="2">
    <source>
        <dbReference type="EMBL" id="PIL21144.1"/>
    </source>
</evidence>
<dbReference type="InterPro" id="IPR000073">
    <property type="entry name" value="AB_hydrolase_1"/>
</dbReference>
<sequence>MPSARPSRTDIMDFTRDLAGWPHSACSTLIRVRPHDWHVQQMGQGPTLLLLHGTGGSTHSWRDLMPLLADSYHVVAVDLPGHGFTRLGSRHRSALNTMAQDLASLCTDQGWHPVCIIGHSAGGAVALRLSNLLEHKPKVVGINPALQPFQGLAGAFFPVAARVLAIAPMLVDIALRSMAAPGRVATLLASTGSRIDGEGLALYSKLFRNRPHVDGALLMMAQWKLDGLLADLPQMEVECLFLTGSKDRTVPPVSAVETAARMPHASVESFDGLGHLMHEEAPDRVAARIRQWLA</sequence>
<dbReference type="Pfam" id="PF12697">
    <property type="entry name" value="Abhydrolase_6"/>
    <property type="match status" value="1"/>
</dbReference>
<dbReference type="NCBIfam" id="TIGR03056">
    <property type="entry name" value="bchO_mg_che_rel"/>
    <property type="match status" value="1"/>
</dbReference>
<accession>A0A2G8RHT4</accession>
<dbReference type="Gene3D" id="3.40.50.1820">
    <property type="entry name" value="alpha/beta hydrolase"/>
    <property type="match status" value="1"/>
</dbReference>
<dbReference type="PRINTS" id="PR00111">
    <property type="entry name" value="ABHYDROLASE"/>
</dbReference>
<dbReference type="PANTHER" id="PTHR43689">
    <property type="entry name" value="HYDROLASE"/>
    <property type="match status" value="1"/>
</dbReference>
<dbReference type="InterPro" id="IPR029058">
    <property type="entry name" value="AB_hydrolase_fold"/>
</dbReference>
<protein>
    <recommendedName>
        <fullName evidence="1">AB hydrolase-1 domain-containing protein</fullName>
    </recommendedName>
</protein>
<dbReference type="AlphaFoldDB" id="A0A2G8RHT4"/>
<organism evidence="2 3">
    <name type="scientific">Puniceibacterium antarcticum</name>
    <dbReference type="NCBI Taxonomy" id="1206336"/>
    <lineage>
        <taxon>Bacteria</taxon>
        <taxon>Pseudomonadati</taxon>
        <taxon>Pseudomonadota</taxon>
        <taxon>Alphaproteobacteria</taxon>
        <taxon>Rhodobacterales</taxon>
        <taxon>Paracoccaceae</taxon>
        <taxon>Puniceibacterium</taxon>
    </lineage>
</organism>
<dbReference type="InterPro" id="IPR017497">
    <property type="entry name" value="BchO"/>
</dbReference>
<comment type="caution">
    <text evidence="2">The sequence shown here is derived from an EMBL/GenBank/DDBJ whole genome shotgun (WGS) entry which is preliminary data.</text>
</comment>
<evidence type="ECO:0000259" key="1">
    <source>
        <dbReference type="Pfam" id="PF12697"/>
    </source>
</evidence>
<dbReference type="InterPro" id="IPR000639">
    <property type="entry name" value="Epox_hydrolase-like"/>
</dbReference>
<dbReference type="Proteomes" id="UP000231259">
    <property type="component" value="Unassembled WGS sequence"/>
</dbReference>
<dbReference type="PRINTS" id="PR00412">
    <property type="entry name" value="EPOXHYDRLASE"/>
</dbReference>
<keyword evidence="3" id="KW-1185">Reference proteome</keyword>
<feature type="domain" description="AB hydrolase-1" evidence="1">
    <location>
        <begin position="48"/>
        <end position="287"/>
    </location>
</feature>
<evidence type="ECO:0000313" key="3">
    <source>
        <dbReference type="Proteomes" id="UP000231259"/>
    </source>
</evidence>
<reference evidence="2 3" key="1">
    <citation type="submission" date="2013-09" db="EMBL/GenBank/DDBJ databases">
        <title>Genome sequencing of Phaeobacter antarcticus sp. nov. SM1211.</title>
        <authorList>
            <person name="Zhang X.-Y."/>
            <person name="Liu C."/>
            <person name="Chen X.-L."/>
            <person name="Xie B.-B."/>
            <person name="Qin Q.-L."/>
            <person name="Rong J.-C."/>
            <person name="Zhang Y.-Z."/>
        </authorList>
    </citation>
    <scope>NUCLEOTIDE SEQUENCE [LARGE SCALE GENOMIC DNA]</scope>
    <source>
        <strain evidence="2 3">SM1211</strain>
    </source>
</reference>
<dbReference type="GO" id="GO:0003824">
    <property type="term" value="F:catalytic activity"/>
    <property type="evidence" value="ECO:0007669"/>
    <property type="project" value="InterPro"/>
</dbReference>
<dbReference type="PANTHER" id="PTHR43689:SF8">
    <property type="entry name" value="ALPHA_BETA-HYDROLASES SUPERFAMILY PROTEIN"/>
    <property type="match status" value="1"/>
</dbReference>
<dbReference type="SUPFAM" id="SSF53474">
    <property type="entry name" value="alpha/beta-Hydrolases"/>
    <property type="match status" value="1"/>
</dbReference>
<gene>
    <name evidence="2" type="ORF">P775_06240</name>
</gene>